<evidence type="ECO:0000256" key="1">
    <source>
        <dbReference type="ARBA" id="ARBA00004533"/>
    </source>
</evidence>
<dbReference type="Proteomes" id="UP000439113">
    <property type="component" value="Unassembled WGS sequence"/>
</dbReference>
<comment type="subcellular location">
    <subcellularLocation>
        <location evidence="1">Cell inner membrane</location>
    </subcellularLocation>
</comment>
<evidence type="ECO:0000256" key="6">
    <source>
        <dbReference type="ARBA" id="ARBA00023315"/>
    </source>
</evidence>
<dbReference type="GO" id="GO:0016746">
    <property type="term" value="F:acyltransferase activity"/>
    <property type="evidence" value="ECO:0007669"/>
    <property type="project" value="UniProtKB-KW"/>
</dbReference>
<organism evidence="7 8">
    <name type="scientific">Rhodoblastus acidophilus</name>
    <name type="common">Rhodopseudomonas acidophila</name>
    <dbReference type="NCBI Taxonomy" id="1074"/>
    <lineage>
        <taxon>Bacteria</taxon>
        <taxon>Pseudomonadati</taxon>
        <taxon>Pseudomonadota</taxon>
        <taxon>Alphaproteobacteria</taxon>
        <taxon>Hyphomicrobiales</taxon>
        <taxon>Rhodoblastaceae</taxon>
        <taxon>Rhodoblastus</taxon>
    </lineage>
</organism>
<keyword evidence="4" id="KW-0808">Transferase</keyword>
<keyword evidence="6" id="KW-0012">Acyltransferase</keyword>
<name>A0A6N8DLA9_RHOAC</name>
<evidence type="ECO:0000313" key="8">
    <source>
        <dbReference type="Proteomes" id="UP000439113"/>
    </source>
</evidence>
<dbReference type="InterPro" id="IPR004960">
    <property type="entry name" value="LipA_acyltrans"/>
</dbReference>
<keyword evidence="2" id="KW-1003">Cell membrane</keyword>
<comment type="caution">
    <text evidence="7">The sequence shown here is derived from an EMBL/GenBank/DDBJ whole genome shotgun (WGS) entry which is preliminary data.</text>
</comment>
<sequence>MKNLQCQFGLSGAPHERKINEGRRAFGRPSQSRARLDASAADALEAPRVLRASPAPPAQNQEQCGEMATRSRQSLHMLEYAGFRVMGFMLSALPVEASSKLGGWLVGWFGPKSKKRHPRLLRNLKSAMPELDDAGAEKLAGEVWRNLGFVLGEFFHLDEIARGRVAVENPEVLRAIAAAGKGAVFCGAHQANWEGGGAVLVDFGFKPLGVYHPMSNALVNARVLATRLKYYPGGLMAKRDPETPVAMIRYARQGGGIAFLVDQQVHMGLQTPFFGRPAQSTPFPAMVARQCGIPLVLITGERLPGVKFRMRAQVIDVPRTEDRNADIFAATAAMQAELERTIRQHPEQWMWTHDRWK</sequence>
<keyword evidence="5" id="KW-0472">Membrane</keyword>
<evidence type="ECO:0000256" key="2">
    <source>
        <dbReference type="ARBA" id="ARBA00022475"/>
    </source>
</evidence>
<dbReference type="AlphaFoldDB" id="A0A6N8DLA9"/>
<dbReference type="EMBL" id="WNKS01000006">
    <property type="protein sequence ID" value="MTV31138.1"/>
    <property type="molecule type" value="Genomic_DNA"/>
</dbReference>
<evidence type="ECO:0000256" key="5">
    <source>
        <dbReference type="ARBA" id="ARBA00023136"/>
    </source>
</evidence>
<protein>
    <recommendedName>
        <fullName evidence="9">KDO2-lipid IV(A) lauroyltransferase</fullName>
    </recommendedName>
</protein>
<accession>A0A6N8DLA9</accession>
<dbReference type="OrthoDB" id="9801955at2"/>
<evidence type="ECO:0000313" key="7">
    <source>
        <dbReference type="EMBL" id="MTV31138.1"/>
    </source>
</evidence>
<evidence type="ECO:0000256" key="4">
    <source>
        <dbReference type="ARBA" id="ARBA00022679"/>
    </source>
</evidence>
<dbReference type="CDD" id="cd07984">
    <property type="entry name" value="LPLAT_LABLAT-like"/>
    <property type="match status" value="1"/>
</dbReference>
<dbReference type="GO" id="GO:0005886">
    <property type="term" value="C:plasma membrane"/>
    <property type="evidence" value="ECO:0007669"/>
    <property type="project" value="UniProtKB-SubCell"/>
</dbReference>
<keyword evidence="3" id="KW-0997">Cell inner membrane</keyword>
<gene>
    <name evidence="7" type="ORF">GJ654_09035</name>
</gene>
<evidence type="ECO:0000256" key="3">
    <source>
        <dbReference type="ARBA" id="ARBA00022519"/>
    </source>
</evidence>
<dbReference type="Pfam" id="PF03279">
    <property type="entry name" value="Lip_A_acyltrans"/>
    <property type="match status" value="1"/>
</dbReference>
<dbReference type="PANTHER" id="PTHR30606:SF10">
    <property type="entry name" value="PHOSPHATIDYLINOSITOL MANNOSIDE ACYLTRANSFERASE"/>
    <property type="match status" value="1"/>
</dbReference>
<dbReference type="GO" id="GO:0009247">
    <property type="term" value="P:glycolipid biosynthetic process"/>
    <property type="evidence" value="ECO:0007669"/>
    <property type="project" value="UniProtKB-ARBA"/>
</dbReference>
<dbReference type="PANTHER" id="PTHR30606">
    <property type="entry name" value="LIPID A BIOSYNTHESIS LAUROYL ACYLTRANSFERASE"/>
    <property type="match status" value="1"/>
</dbReference>
<reference evidence="7 8" key="1">
    <citation type="submission" date="2019-11" db="EMBL/GenBank/DDBJ databases">
        <title>Whole-genome sequence of a Rhodoblastus acidophilus DSM 142.</title>
        <authorList>
            <person name="Kyndt J.A."/>
            <person name="Meyer T.E."/>
        </authorList>
    </citation>
    <scope>NUCLEOTIDE SEQUENCE [LARGE SCALE GENOMIC DNA]</scope>
    <source>
        <strain evidence="7 8">DSM 142</strain>
    </source>
</reference>
<evidence type="ECO:0008006" key="9">
    <source>
        <dbReference type="Google" id="ProtNLM"/>
    </source>
</evidence>
<proteinExistence type="predicted"/>